<dbReference type="SMART" id="SM00746">
    <property type="entry name" value="TRASH"/>
    <property type="match status" value="1"/>
</dbReference>
<organism evidence="5 6">
    <name type="scientific">Halosimplex pelagicum</name>
    <dbReference type="NCBI Taxonomy" id="869886"/>
    <lineage>
        <taxon>Archaea</taxon>
        <taxon>Methanobacteriati</taxon>
        <taxon>Methanobacteriota</taxon>
        <taxon>Stenosarchaea group</taxon>
        <taxon>Halobacteria</taxon>
        <taxon>Halobacteriales</taxon>
        <taxon>Haloarculaceae</taxon>
        <taxon>Halosimplex</taxon>
    </lineage>
</organism>
<dbReference type="GO" id="GO:0005829">
    <property type="term" value="C:cytosol"/>
    <property type="evidence" value="ECO:0007669"/>
    <property type="project" value="TreeGrafter"/>
</dbReference>
<dbReference type="OrthoDB" id="33200at2157"/>
<keyword evidence="3" id="KW-0804">Transcription</keyword>
<evidence type="ECO:0000256" key="2">
    <source>
        <dbReference type="ARBA" id="ARBA00023125"/>
    </source>
</evidence>
<keyword evidence="2" id="KW-0238">DNA-binding</keyword>
<name>A0A7D5P8W6_9EURY</name>
<dbReference type="Gene3D" id="1.10.10.10">
    <property type="entry name" value="Winged helix-like DNA-binding domain superfamily/Winged helix DNA-binding domain"/>
    <property type="match status" value="1"/>
</dbReference>
<evidence type="ECO:0000313" key="6">
    <source>
        <dbReference type="Proteomes" id="UP000509346"/>
    </source>
</evidence>
<feature type="domain" description="HTH asnC-type" evidence="4">
    <location>
        <begin position="4"/>
        <end position="67"/>
    </location>
</feature>
<keyword evidence="6" id="KW-1185">Reference proteome</keyword>
<dbReference type="InterPro" id="IPR056526">
    <property type="entry name" value="TRASH_HVO_1752"/>
</dbReference>
<dbReference type="InterPro" id="IPR000485">
    <property type="entry name" value="AsnC-type_HTH_dom"/>
</dbReference>
<dbReference type="EMBL" id="CP058909">
    <property type="protein sequence ID" value="QLH83706.1"/>
    <property type="molecule type" value="Genomic_DNA"/>
</dbReference>
<dbReference type="SMART" id="SM00344">
    <property type="entry name" value="HTH_ASNC"/>
    <property type="match status" value="1"/>
</dbReference>
<dbReference type="InterPro" id="IPR036388">
    <property type="entry name" value="WH-like_DNA-bd_sf"/>
</dbReference>
<evidence type="ECO:0000313" key="5">
    <source>
        <dbReference type="EMBL" id="QLH83706.1"/>
    </source>
</evidence>
<dbReference type="RefSeq" id="WP_179918748.1">
    <property type="nucleotide sequence ID" value="NZ_CP058909.1"/>
</dbReference>
<accession>A0A7D5P8W6</accession>
<evidence type="ECO:0000259" key="4">
    <source>
        <dbReference type="PROSITE" id="PS50956"/>
    </source>
</evidence>
<dbReference type="GO" id="GO:0043200">
    <property type="term" value="P:response to amino acid"/>
    <property type="evidence" value="ECO:0007669"/>
    <property type="project" value="TreeGrafter"/>
</dbReference>
<proteinExistence type="predicted"/>
<dbReference type="InterPro" id="IPR036390">
    <property type="entry name" value="WH_DNA-bd_sf"/>
</dbReference>
<dbReference type="PANTHER" id="PTHR30154">
    <property type="entry name" value="LEUCINE-RESPONSIVE REGULATORY PROTEIN"/>
    <property type="match status" value="1"/>
</dbReference>
<dbReference type="PRINTS" id="PR00033">
    <property type="entry name" value="HTHASNC"/>
</dbReference>
<dbReference type="GO" id="GO:0043565">
    <property type="term" value="F:sequence-specific DNA binding"/>
    <property type="evidence" value="ECO:0007669"/>
    <property type="project" value="InterPro"/>
</dbReference>
<dbReference type="AlphaFoldDB" id="A0A7D5P8W6"/>
<dbReference type="InterPro" id="IPR011991">
    <property type="entry name" value="ArsR-like_HTH"/>
</dbReference>
<dbReference type="Proteomes" id="UP000509346">
    <property type="component" value="Chromosome"/>
</dbReference>
<dbReference type="Pfam" id="PF13412">
    <property type="entry name" value="HTH_24"/>
    <property type="match status" value="1"/>
</dbReference>
<dbReference type="InterPro" id="IPR011017">
    <property type="entry name" value="TRASH_dom"/>
</dbReference>
<evidence type="ECO:0000256" key="1">
    <source>
        <dbReference type="ARBA" id="ARBA00023015"/>
    </source>
</evidence>
<reference evidence="5 6" key="1">
    <citation type="submission" date="2020-07" db="EMBL/GenBank/DDBJ databases">
        <title>Halosimplex litoreum sp. nov. and Halosimplex rubrum sp. nov., isolated from different salt environments.</title>
        <authorList>
            <person name="Cui H."/>
        </authorList>
    </citation>
    <scope>NUCLEOTIDE SEQUENCE [LARGE SCALE GENOMIC DNA]</scope>
    <source>
        <strain evidence="5 6">R2</strain>
    </source>
</reference>
<protein>
    <submittedName>
        <fullName evidence="5">AsnC family transcriptional regulator</fullName>
    </submittedName>
</protein>
<keyword evidence="1" id="KW-0805">Transcription regulation</keyword>
<dbReference type="PROSITE" id="PS50956">
    <property type="entry name" value="HTH_ASNC_2"/>
    <property type="match status" value="1"/>
</dbReference>
<evidence type="ECO:0000256" key="3">
    <source>
        <dbReference type="ARBA" id="ARBA00023163"/>
    </source>
</evidence>
<dbReference type="CDD" id="cd00090">
    <property type="entry name" value="HTH_ARSR"/>
    <property type="match status" value="1"/>
</dbReference>
<dbReference type="GeneID" id="56084849"/>
<dbReference type="InterPro" id="IPR019888">
    <property type="entry name" value="Tscrpt_reg_AsnC-like"/>
</dbReference>
<dbReference type="Pfam" id="PF24273">
    <property type="entry name" value="TRASH_HVO_1752_C"/>
    <property type="match status" value="1"/>
</dbReference>
<gene>
    <name evidence="5" type="ORF">HZS54_19630</name>
</gene>
<dbReference type="PANTHER" id="PTHR30154:SF34">
    <property type="entry name" value="TRANSCRIPTIONAL REGULATOR AZLB"/>
    <property type="match status" value="1"/>
</dbReference>
<dbReference type="KEGG" id="hpel:HZS54_19630"/>
<dbReference type="SUPFAM" id="SSF46785">
    <property type="entry name" value="Winged helix' DNA-binding domain"/>
    <property type="match status" value="1"/>
</dbReference>
<sequence length="198" mass="21658">MRDLDDTDRTILGLLLDDARRSWRDIADVVDLSPPAVADRVERLEDLGVIRGFTLDVDRSKLREGAPVLVTLNVAPRAASAVADSLGDADAVEHVFTTAEERVVFTATVPDGDVLSLLDSTVAMEDVRDYEVSLLSDRSWNPSVAEAELALTCDECGNTVTPEGETRELDGETYHFCCESCEASFVEMYEELREGAEG</sequence>